<keyword evidence="2" id="KW-1185">Reference proteome</keyword>
<dbReference type="Proteomes" id="UP000267535">
    <property type="component" value="Unassembled WGS sequence"/>
</dbReference>
<dbReference type="EMBL" id="RQXV01000004">
    <property type="protein sequence ID" value="RRC99666.1"/>
    <property type="molecule type" value="Genomic_DNA"/>
</dbReference>
<organism evidence="1 2">
    <name type="scientific">Amphritea balenae</name>
    <dbReference type="NCBI Taxonomy" id="452629"/>
    <lineage>
        <taxon>Bacteria</taxon>
        <taxon>Pseudomonadati</taxon>
        <taxon>Pseudomonadota</taxon>
        <taxon>Gammaproteobacteria</taxon>
        <taxon>Oceanospirillales</taxon>
        <taxon>Oceanospirillaceae</taxon>
        <taxon>Amphritea</taxon>
    </lineage>
</organism>
<evidence type="ECO:0000313" key="2">
    <source>
        <dbReference type="Proteomes" id="UP000267535"/>
    </source>
</evidence>
<dbReference type="GO" id="GO:0016746">
    <property type="term" value="F:acyltransferase activity"/>
    <property type="evidence" value="ECO:0007669"/>
    <property type="project" value="InterPro"/>
</dbReference>
<dbReference type="InterPro" id="IPR016039">
    <property type="entry name" value="Thiolase-like"/>
</dbReference>
<reference evidence="1 2" key="1">
    <citation type="submission" date="2018-11" db="EMBL/GenBank/DDBJ databases">
        <title>The draft genome sequence of Amphritea balenae JAMM 1525T.</title>
        <authorList>
            <person name="Fang Z."/>
            <person name="Zhang Y."/>
            <person name="Han X."/>
        </authorList>
    </citation>
    <scope>NUCLEOTIDE SEQUENCE [LARGE SCALE GENOMIC DNA]</scope>
    <source>
        <strain evidence="1 2">JAMM 1525</strain>
    </source>
</reference>
<protein>
    <recommendedName>
        <fullName evidence="3">Thiolase family protein</fullName>
    </recommendedName>
</protein>
<evidence type="ECO:0008006" key="3">
    <source>
        <dbReference type="Google" id="ProtNLM"/>
    </source>
</evidence>
<dbReference type="OrthoDB" id="6113844at2"/>
<comment type="caution">
    <text evidence="1">The sequence shown here is derived from an EMBL/GenBank/DDBJ whole genome shotgun (WGS) entry which is preliminary data.</text>
</comment>
<dbReference type="AlphaFoldDB" id="A0A3P1SR56"/>
<name>A0A3P1SR56_9GAMM</name>
<evidence type="ECO:0000313" key="1">
    <source>
        <dbReference type="EMBL" id="RRC99666.1"/>
    </source>
</evidence>
<proteinExistence type="predicted"/>
<dbReference type="Gene3D" id="3.40.47.10">
    <property type="match status" value="1"/>
</dbReference>
<dbReference type="RefSeq" id="WP_124925856.1">
    <property type="nucleotide sequence ID" value="NZ_BMOH01000006.1"/>
</dbReference>
<sequence length="357" mass="39642">MSKALLFSSAKTVDDSGSLQHCLALENQLHQHDIDITELTIDPLSTPWHSEIETNHFRSGCGPIEAIARARELIHSGQSEAVVISGKDLLRSGYERQQRLDLMAVYGNDYPLTEAYNELAEQFIHRHGADAQLFHQLAHHLFENYKCSYRNVVSDELAAEQLPDERWYNHITPLFRGVDCANPLIDFCGRLLIGNERVTQLLKIPASEQLEITGVGLGYTPGDGKQHVEDIVSYEHLEQAYTEACQQAGIDFAAQFRAGDALLETYTCYPVVPIAFLLASGLVDLLEQVPEFLDQHLITITGGMNLAKGPWNNPALNSLIEMHQQLTHSPQHHTGAVHGNGGLGYKQGVAILKKYNG</sequence>
<gene>
    <name evidence="1" type="ORF">EHS89_09215</name>
</gene>
<accession>A0A3P1SR56</accession>